<evidence type="ECO:0000313" key="1">
    <source>
        <dbReference type="EMBL" id="MCQ4950852.1"/>
    </source>
</evidence>
<comment type="caution">
    <text evidence="1">The sequence shown here is derived from an EMBL/GenBank/DDBJ whole genome shotgun (WGS) entry which is preliminary data.</text>
</comment>
<evidence type="ECO:0000313" key="2">
    <source>
        <dbReference type="Proteomes" id="UP001205063"/>
    </source>
</evidence>
<dbReference type="Proteomes" id="UP001205063">
    <property type="component" value="Unassembled WGS sequence"/>
</dbReference>
<dbReference type="AlphaFoldDB" id="A0AAW5KDB2"/>
<dbReference type="RefSeq" id="WP_256136953.1">
    <property type="nucleotide sequence ID" value="NZ_JANGAB010000347.1"/>
</dbReference>
<accession>A0AAW5KDB2</accession>
<feature type="non-terminal residue" evidence="1">
    <location>
        <position position="62"/>
    </location>
</feature>
<reference evidence="1" key="1">
    <citation type="submission" date="2022-06" db="EMBL/GenBank/DDBJ databases">
        <title>Isolation of gut microbiota from human fecal samples.</title>
        <authorList>
            <person name="Pamer E.G."/>
            <person name="Barat B."/>
            <person name="Waligurski E."/>
            <person name="Medina S."/>
            <person name="Paddock L."/>
            <person name="Mostad J."/>
        </authorList>
    </citation>
    <scope>NUCLEOTIDE SEQUENCE</scope>
    <source>
        <strain evidence="1">DFI.7.96</strain>
    </source>
</reference>
<organism evidence="1 2">
    <name type="scientific">Bittarella massiliensis</name>
    <name type="common">ex Durand et al. 2017</name>
    <dbReference type="NCBI Taxonomy" id="1720313"/>
    <lineage>
        <taxon>Bacteria</taxon>
        <taxon>Bacillati</taxon>
        <taxon>Bacillota</taxon>
        <taxon>Clostridia</taxon>
        <taxon>Eubacteriales</taxon>
        <taxon>Oscillospiraceae</taxon>
        <taxon>Bittarella (ex Durand et al. 2017)</taxon>
    </lineage>
</organism>
<dbReference type="EMBL" id="JANGAB010000347">
    <property type="protein sequence ID" value="MCQ4950852.1"/>
    <property type="molecule type" value="Genomic_DNA"/>
</dbReference>
<protein>
    <submittedName>
        <fullName evidence="1">Uncharacterized protein</fullName>
    </submittedName>
</protein>
<proteinExistence type="predicted"/>
<gene>
    <name evidence="1" type="ORF">NE646_14580</name>
</gene>
<sequence length="62" mass="6611">MSATRKYAAAFVLTLAALMVTLALGVAYLNTYRMVHGSVSIPQIDVAPYIKEGSGLPEEGRP</sequence>
<name>A0AAW5KDB2_9FIRM</name>